<dbReference type="GO" id="GO:0016887">
    <property type="term" value="F:ATP hydrolysis activity"/>
    <property type="evidence" value="ECO:0007669"/>
    <property type="project" value="InterPro"/>
</dbReference>
<dbReference type="InterPro" id="IPR003593">
    <property type="entry name" value="AAA+_ATPase"/>
</dbReference>
<keyword evidence="3" id="KW-0645">Protease</keyword>
<evidence type="ECO:0000259" key="2">
    <source>
        <dbReference type="SMART" id="SM00382"/>
    </source>
</evidence>
<dbReference type="GO" id="GO:0005524">
    <property type="term" value="F:ATP binding"/>
    <property type="evidence" value="ECO:0007669"/>
    <property type="project" value="InterPro"/>
</dbReference>
<gene>
    <name evidence="3" type="primary">ftsH_2</name>
    <name evidence="3" type="ORF">POI8812_02835</name>
</gene>
<dbReference type="EMBL" id="OMKW01000003">
    <property type="protein sequence ID" value="SPF30496.1"/>
    <property type="molecule type" value="Genomic_DNA"/>
</dbReference>
<reference evidence="3 4" key="1">
    <citation type="submission" date="2018-03" db="EMBL/GenBank/DDBJ databases">
        <authorList>
            <person name="Keele B.F."/>
        </authorList>
    </citation>
    <scope>NUCLEOTIDE SEQUENCE [LARGE SCALE GENOMIC DNA]</scope>
    <source>
        <strain evidence="3 4">CeCT 8812</strain>
    </source>
</reference>
<keyword evidence="4" id="KW-1185">Reference proteome</keyword>
<feature type="region of interest" description="Disordered" evidence="1">
    <location>
        <begin position="50"/>
        <end position="69"/>
    </location>
</feature>
<dbReference type="SUPFAM" id="SSF52540">
    <property type="entry name" value="P-loop containing nucleoside triphosphate hydrolases"/>
    <property type="match status" value="1"/>
</dbReference>
<accession>A0A2R8AE40</accession>
<dbReference type="SMART" id="SM00382">
    <property type="entry name" value="AAA"/>
    <property type="match status" value="1"/>
</dbReference>
<dbReference type="RefSeq" id="WP_108783178.1">
    <property type="nucleotide sequence ID" value="NZ_OMKW01000003.1"/>
</dbReference>
<name>A0A2R8AE40_9RHOB</name>
<organism evidence="3 4">
    <name type="scientific">Pontivivens insulae</name>
    <dbReference type="NCBI Taxonomy" id="1639689"/>
    <lineage>
        <taxon>Bacteria</taxon>
        <taxon>Pseudomonadati</taxon>
        <taxon>Pseudomonadota</taxon>
        <taxon>Alphaproteobacteria</taxon>
        <taxon>Rhodobacterales</taxon>
        <taxon>Paracoccaceae</taxon>
        <taxon>Pontivivens</taxon>
    </lineage>
</organism>
<dbReference type="GO" id="GO:0006508">
    <property type="term" value="P:proteolysis"/>
    <property type="evidence" value="ECO:0007669"/>
    <property type="project" value="UniProtKB-KW"/>
</dbReference>
<evidence type="ECO:0000256" key="1">
    <source>
        <dbReference type="SAM" id="MobiDB-lite"/>
    </source>
</evidence>
<dbReference type="PANTHER" id="PTHR23076:SF97">
    <property type="entry name" value="ATP-DEPENDENT ZINC METALLOPROTEASE YME1L1"/>
    <property type="match status" value="1"/>
</dbReference>
<dbReference type="GO" id="GO:0008237">
    <property type="term" value="F:metallopeptidase activity"/>
    <property type="evidence" value="ECO:0007669"/>
    <property type="project" value="UniProtKB-KW"/>
</dbReference>
<dbReference type="PANTHER" id="PTHR23076">
    <property type="entry name" value="METALLOPROTEASE M41 FTSH"/>
    <property type="match status" value="1"/>
</dbReference>
<dbReference type="InterPro" id="IPR003959">
    <property type="entry name" value="ATPase_AAA_core"/>
</dbReference>
<dbReference type="EC" id="3.4.24.-" evidence="3"/>
<evidence type="ECO:0000313" key="3">
    <source>
        <dbReference type="EMBL" id="SPF30496.1"/>
    </source>
</evidence>
<feature type="compositionally biased region" description="Low complexity" evidence="1">
    <location>
        <begin position="53"/>
        <end position="64"/>
    </location>
</feature>
<keyword evidence="3" id="KW-0482">Metalloprotease</keyword>
<dbReference type="GO" id="GO:0004176">
    <property type="term" value="F:ATP-dependent peptidase activity"/>
    <property type="evidence" value="ECO:0007669"/>
    <property type="project" value="TreeGrafter"/>
</dbReference>
<sequence length="338" mass="36933">MATAKQLIGLLKSHVEGNEERFFDLALQLASAEEQKGHTRLAEQLRQWVEAGQQPQPKSTSPTPIAKPRGELGAIIGTAYPETRLNDLILPDAVASELEQLVTEFRKRDMLEKHGLSPRQRVLLAGPPGTGKTMSASALAGELKLPLYSVLLHGLISKFMGETASKLNAIFEAVRTQRGVYLFDEIDALAAARDSDNDVGEARRTLNSFLQFMEEDTGPSLIIATTNLPRILDKAILRRFDLVLKYDLPTADAMQKAMSRRLIGFDLSEVIWDDVVERAQGLSSSDVIQAAMDAARRAVLGSKMSISSDDLLLSIGRRRDLQALGVNNGGSSSSSHRS</sequence>
<dbReference type="OrthoDB" id="7438987at2"/>
<dbReference type="CDD" id="cd19481">
    <property type="entry name" value="RecA-like_protease"/>
    <property type="match status" value="1"/>
</dbReference>
<dbReference type="Proteomes" id="UP000244932">
    <property type="component" value="Unassembled WGS sequence"/>
</dbReference>
<dbReference type="Gene3D" id="3.40.50.300">
    <property type="entry name" value="P-loop containing nucleotide triphosphate hydrolases"/>
    <property type="match status" value="1"/>
</dbReference>
<protein>
    <submittedName>
        <fullName evidence="3">ATP-dependent zinc metalloprotease FtsH</fullName>
        <ecNumber evidence="3">3.4.24.-</ecNumber>
    </submittedName>
</protein>
<keyword evidence="3" id="KW-0378">Hydrolase</keyword>
<feature type="domain" description="AAA+ ATPase" evidence="2">
    <location>
        <begin position="118"/>
        <end position="250"/>
    </location>
</feature>
<evidence type="ECO:0000313" key="4">
    <source>
        <dbReference type="Proteomes" id="UP000244932"/>
    </source>
</evidence>
<dbReference type="Pfam" id="PF00004">
    <property type="entry name" value="AAA"/>
    <property type="match status" value="1"/>
</dbReference>
<dbReference type="AlphaFoldDB" id="A0A2R8AE40"/>
<dbReference type="InterPro" id="IPR027417">
    <property type="entry name" value="P-loop_NTPase"/>
</dbReference>
<proteinExistence type="predicted"/>